<dbReference type="EMBL" id="CM026433">
    <property type="protein sequence ID" value="KAG0553780.1"/>
    <property type="molecule type" value="Genomic_DNA"/>
</dbReference>
<reference evidence="7" key="1">
    <citation type="submission" date="2020-06" db="EMBL/GenBank/DDBJ databases">
        <title>WGS assembly of Ceratodon purpureus strain R40.</title>
        <authorList>
            <person name="Carey S.B."/>
            <person name="Jenkins J."/>
            <person name="Shu S."/>
            <person name="Lovell J.T."/>
            <person name="Sreedasyam A."/>
            <person name="Maumus F."/>
            <person name="Tiley G.P."/>
            <person name="Fernandez-Pozo N."/>
            <person name="Barry K."/>
            <person name="Chen C."/>
            <person name="Wang M."/>
            <person name="Lipzen A."/>
            <person name="Daum C."/>
            <person name="Saski C.A."/>
            <person name="Payton A.C."/>
            <person name="Mcbreen J.C."/>
            <person name="Conrad R.E."/>
            <person name="Kollar L.M."/>
            <person name="Olsson S."/>
            <person name="Huttunen S."/>
            <person name="Landis J.B."/>
            <person name="Wickett N.J."/>
            <person name="Johnson M.G."/>
            <person name="Rensing S.A."/>
            <person name="Grimwood J."/>
            <person name="Schmutz J."/>
            <person name="Mcdaniel S.F."/>
        </authorList>
    </citation>
    <scope>NUCLEOTIDE SEQUENCE</scope>
    <source>
        <strain evidence="7">R40</strain>
    </source>
</reference>
<comment type="caution">
    <text evidence="7">The sequence shown here is derived from an EMBL/GenBank/DDBJ whole genome shotgun (WGS) entry which is preliminary data.</text>
</comment>
<keyword evidence="8" id="KW-1185">Reference proteome</keyword>
<keyword evidence="6" id="KW-0687">Ribonucleoprotein</keyword>
<evidence type="ECO:0000256" key="4">
    <source>
        <dbReference type="ARBA" id="ARBA00022980"/>
    </source>
</evidence>
<dbReference type="PANTHER" id="PTHR21338:SF0">
    <property type="entry name" value="LARGE RIBOSOMAL SUBUNIT PROTEIN ML41"/>
    <property type="match status" value="1"/>
</dbReference>
<name>A0A8T0G3Y3_CERPU</name>
<dbReference type="GO" id="GO:0006412">
    <property type="term" value="P:translation"/>
    <property type="evidence" value="ECO:0007669"/>
    <property type="project" value="TreeGrafter"/>
</dbReference>
<dbReference type="GO" id="GO:0003735">
    <property type="term" value="F:structural constituent of ribosome"/>
    <property type="evidence" value="ECO:0007669"/>
    <property type="project" value="InterPro"/>
</dbReference>
<evidence type="ECO:0000256" key="1">
    <source>
        <dbReference type="ARBA" id="ARBA00004173"/>
    </source>
</evidence>
<keyword evidence="4" id="KW-0689">Ribosomal protein</keyword>
<dbReference type="AlphaFoldDB" id="A0A8T0G3Y3"/>
<comment type="subcellular location">
    <subcellularLocation>
        <location evidence="1">Mitochondrion</location>
    </subcellularLocation>
</comment>
<evidence type="ECO:0000313" key="8">
    <source>
        <dbReference type="Proteomes" id="UP000822688"/>
    </source>
</evidence>
<organism evidence="7 8">
    <name type="scientific">Ceratodon purpureus</name>
    <name type="common">Fire moss</name>
    <name type="synonym">Dicranum purpureum</name>
    <dbReference type="NCBI Taxonomy" id="3225"/>
    <lineage>
        <taxon>Eukaryota</taxon>
        <taxon>Viridiplantae</taxon>
        <taxon>Streptophyta</taxon>
        <taxon>Embryophyta</taxon>
        <taxon>Bryophyta</taxon>
        <taxon>Bryophytina</taxon>
        <taxon>Bryopsida</taxon>
        <taxon>Dicranidae</taxon>
        <taxon>Pseudoditrichales</taxon>
        <taxon>Ditrichaceae</taxon>
        <taxon>Ceratodon</taxon>
    </lineage>
</organism>
<sequence length="91" mass="9975">MALGILTQFLRGGRAVPRTGIKILTSKRGPRNYYKGKGCKSTGRHTSKGGYVLMDEKLPHYIVPDLTNCKFLPYVAHDTPKLAAAKEKVGS</sequence>
<dbReference type="Pfam" id="PF09809">
    <property type="entry name" value="MRP-L27"/>
    <property type="match status" value="1"/>
</dbReference>
<dbReference type="GO" id="GO:0005762">
    <property type="term" value="C:mitochondrial large ribosomal subunit"/>
    <property type="evidence" value="ECO:0007669"/>
    <property type="project" value="InterPro"/>
</dbReference>
<dbReference type="Proteomes" id="UP000822688">
    <property type="component" value="Chromosome 12"/>
</dbReference>
<proteinExistence type="inferred from homology"/>
<evidence type="ECO:0000256" key="3">
    <source>
        <dbReference type="ARBA" id="ARBA00022946"/>
    </source>
</evidence>
<evidence type="ECO:0000313" key="7">
    <source>
        <dbReference type="EMBL" id="KAG0553780.1"/>
    </source>
</evidence>
<accession>A0A8T0G3Y3</accession>
<evidence type="ECO:0000256" key="6">
    <source>
        <dbReference type="ARBA" id="ARBA00023274"/>
    </source>
</evidence>
<gene>
    <name evidence="7" type="ORF">KC19_12G038400</name>
</gene>
<dbReference type="InterPro" id="IPR019189">
    <property type="entry name" value="Ribosomal_mL41"/>
</dbReference>
<protein>
    <submittedName>
        <fullName evidence="7">Uncharacterized protein</fullName>
    </submittedName>
</protein>
<keyword evidence="3" id="KW-0809">Transit peptide</keyword>
<evidence type="ECO:0000256" key="2">
    <source>
        <dbReference type="ARBA" id="ARBA00010152"/>
    </source>
</evidence>
<dbReference type="PANTHER" id="PTHR21338">
    <property type="entry name" value="MITOCHONDRIAL RIBOSOMAL PROTEIN L41"/>
    <property type="match status" value="1"/>
</dbReference>
<comment type="similarity">
    <text evidence="2">Belongs to the mitochondrion-specific ribosomal protein mL41 family.</text>
</comment>
<evidence type="ECO:0000256" key="5">
    <source>
        <dbReference type="ARBA" id="ARBA00023128"/>
    </source>
</evidence>
<keyword evidence="5" id="KW-0496">Mitochondrion</keyword>